<dbReference type="GeneID" id="87804719"/>
<comment type="subcellular location">
    <subcellularLocation>
        <location evidence="2">Secreted</location>
    </subcellularLocation>
</comment>
<keyword evidence="4" id="KW-0479">Metal-binding</keyword>
<name>A0AAF1BJ41_9TREE</name>
<dbReference type="GO" id="GO:0005576">
    <property type="term" value="C:extracellular region"/>
    <property type="evidence" value="ECO:0007669"/>
    <property type="project" value="UniProtKB-SubCell"/>
</dbReference>
<protein>
    <submittedName>
        <fullName evidence="12">Uncharacterized protein</fullName>
    </submittedName>
</protein>
<evidence type="ECO:0000256" key="10">
    <source>
        <dbReference type="ARBA" id="ARBA00023180"/>
    </source>
</evidence>
<sequence>MWHPALFGYNWPNQSTDAVNNTQQNAPVTPLRARDNFNLTAWFFRFADYPPAPGVYLELQSEGELHAEGEGPLHTANKYDKPPANPAYFGGTALSIAYTPDVAKVRPEDFTVISVNATSPWTKNTTYALPRLPRCPPGGCLVGWHWIHQKTHGEGYGDEMYFTMFRATVLSPGKKTKLGKGQVPRYCGNGTACVAGPKQPMYLFMKEGNNMNYTEVAAKENPTYARDYGFKDGAQKDALSGALGLAPSAGLLAAALVAGAFVAL</sequence>
<keyword evidence="3" id="KW-0964">Secreted</keyword>
<dbReference type="GO" id="GO:0004497">
    <property type="term" value="F:monooxygenase activity"/>
    <property type="evidence" value="ECO:0007669"/>
    <property type="project" value="UniProtKB-KW"/>
</dbReference>
<dbReference type="Proteomes" id="UP000827549">
    <property type="component" value="Chromosome 1"/>
</dbReference>
<evidence type="ECO:0000256" key="3">
    <source>
        <dbReference type="ARBA" id="ARBA00022525"/>
    </source>
</evidence>
<comment type="similarity">
    <text evidence="11">Belongs to the polysaccharide monooxygenase AA14 family.</text>
</comment>
<keyword evidence="5" id="KW-0732">Signal</keyword>
<keyword evidence="13" id="KW-1185">Reference proteome</keyword>
<evidence type="ECO:0000256" key="7">
    <source>
        <dbReference type="ARBA" id="ARBA00023008"/>
    </source>
</evidence>
<keyword evidence="8" id="KW-0503">Monooxygenase</keyword>
<keyword evidence="10" id="KW-0325">Glycoprotein</keyword>
<proteinExistence type="inferred from homology"/>
<evidence type="ECO:0000256" key="6">
    <source>
        <dbReference type="ARBA" id="ARBA00023002"/>
    </source>
</evidence>
<evidence type="ECO:0000256" key="2">
    <source>
        <dbReference type="ARBA" id="ARBA00004613"/>
    </source>
</evidence>
<gene>
    <name evidence="12" type="ORF">LOC62_01G001464</name>
</gene>
<keyword evidence="9" id="KW-1015">Disulfide bond</keyword>
<comment type="cofactor">
    <cofactor evidence="1">
        <name>Cu(2+)</name>
        <dbReference type="ChEBI" id="CHEBI:29036"/>
    </cofactor>
</comment>
<dbReference type="InterPro" id="IPR054497">
    <property type="entry name" value="LPMO_AA14"/>
</dbReference>
<dbReference type="Pfam" id="PF22810">
    <property type="entry name" value="LPMO_AA14"/>
    <property type="match status" value="1"/>
</dbReference>
<evidence type="ECO:0000256" key="9">
    <source>
        <dbReference type="ARBA" id="ARBA00023157"/>
    </source>
</evidence>
<evidence type="ECO:0000313" key="13">
    <source>
        <dbReference type="Proteomes" id="UP000827549"/>
    </source>
</evidence>
<evidence type="ECO:0000313" key="12">
    <source>
        <dbReference type="EMBL" id="WOO77909.1"/>
    </source>
</evidence>
<evidence type="ECO:0000256" key="8">
    <source>
        <dbReference type="ARBA" id="ARBA00023033"/>
    </source>
</evidence>
<evidence type="ECO:0000256" key="11">
    <source>
        <dbReference type="ARBA" id="ARBA00046340"/>
    </source>
</evidence>
<dbReference type="RefSeq" id="XP_062623941.1">
    <property type="nucleotide sequence ID" value="XM_062767957.1"/>
</dbReference>
<accession>A0AAF1BJ41</accession>
<dbReference type="AlphaFoldDB" id="A0AAF1BJ41"/>
<dbReference type="GO" id="GO:0046872">
    <property type="term" value="F:metal ion binding"/>
    <property type="evidence" value="ECO:0007669"/>
    <property type="project" value="UniProtKB-KW"/>
</dbReference>
<keyword evidence="7" id="KW-0186">Copper</keyword>
<evidence type="ECO:0000256" key="1">
    <source>
        <dbReference type="ARBA" id="ARBA00001973"/>
    </source>
</evidence>
<evidence type="ECO:0000256" key="4">
    <source>
        <dbReference type="ARBA" id="ARBA00022723"/>
    </source>
</evidence>
<dbReference type="EMBL" id="CP086714">
    <property type="protein sequence ID" value="WOO77909.1"/>
    <property type="molecule type" value="Genomic_DNA"/>
</dbReference>
<keyword evidence="6" id="KW-0560">Oxidoreductase</keyword>
<evidence type="ECO:0000256" key="5">
    <source>
        <dbReference type="ARBA" id="ARBA00022729"/>
    </source>
</evidence>
<organism evidence="12 13">
    <name type="scientific">Vanrija pseudolonga</name>
    <dbReference type="NCBI Taxonomy" id="143232"/>
    <lineage>
        <taxon>Eukaryota</taxon>
        <taxon>Fungi</taxon>
        <taxon>Dikarya</taxon>
        <taxon>Basidiomycota</taxon>
        <taxon>Agaricomycotina</taxon>
        <taxon>Tremellomycetes</taxon>
        <taxon>Trichosporonales</taxon>
        <taxon>Trichosporonaceae</taxon>
        <taxon>Vanrija</taxon>
    </lineage>
</organism>
<reference evidence="12" key="1">
    <citation type="submission" date="2023-10" db="EMBL/GenBank/DDBJ databases">
        <authorList>
            <person name="Noh H."/>
        </authorList>
    </citation>
    <scope>NUCLEOTIDE SEQUENCE</scope>
    <source>
        <strain evidence="12">DUCC4014</strain>
    </source>
</reference>